<reference evidence="4" key="1">
    <citation type="journal article" date="2019" name="Int. J. Syst. Evol. Microbiol.">
        <title>The Global Catalogue of Microorganisms (GCM) 10K type strain sequencing project: providing services to taxonomists for standard genome sequencing and annotation.</title>
        <authorList>
            <consortium name="The Broad Institute Genomics Platform"/>
            <consortium name="The Broad Institute Genome Sequencing Center for Infectious Disease"/>
            <person name="Wu L."/>
            <person name="Ma J."/>
        </authorList>
    </citation>
    <scope>NUCLEOTIDE SEQUENCE [LARGE SCALE GENOMIC DNA]</scope>
    <source>
        <strain evidence="4">CGMCC 1.10832</strain>
    </source>
</reference>
<proteinExistence type="predicted"/>
<protein>
    <recommendedName>
        <fullName evidence="5">DUF4381 domain-containing protein</fullName>
    </recommendedName>
</protein>
<evidence type="ECO:0000313" key="3">
    <source>
        <dbReference type="EMBL" id="GGC45609.1"/>
    </source>
</evidence>
<evidence type="ECO:0000313" key="4">
    <source>
        <dbReference type="Proteomes" id="UP000636010"/>
    </source>
</evidence>
<feature type="signal peptide" evidence="2">
    <location>
        <begin position="1"/>
        <end position="19"/>
    </location>
</feature>
<comment type="caution">
    <text evidence="3">The sequence shown here is derived from an EMBL/GenBank/DDBJ whole genome shotgun (WGS) entry which is preliminary data.</text>
</comment>
<accession>A0ABQ1MRW1</accession>
<keyword evidence="1" id="KW-0472">Membrane</keyword>
<dbReference type="EMBL" id="BMEC01000011">
    <property type="protein sequence ID" value="GGC45609.1"/>
    <property type="molecule type" value="Genomic_DNA"/>
</dbReference>
<organism evidence="3 4">
    <name type="scientific">Marivirga lumbricoides</name>
    <dbReference type="NCBI Taxonomy" id="1046115"/>
    <lineage>
        <taxon>Bacteria</taxon>
        <taxon>Pseudomonadati</taxon>
        <taxon>Bacteroidota</taxon>
        <taxon>Cytophagia</taxon>
        <taxon>Cytophagales</taxon>
        <taxon>Marivirgaceae</taxon>
        <taxon>Marivirga</taxon>
    </lineage>
</organism>
<keyword evidence="1" id="KW-0812">Transmembrane</keyword>
<name>A0ABQ1MRW1_9BACT</name>
<feature type="transmembrane region" description="Helical" evidence="1">
    <location>
        <begin position="153"/>
        <end position="174"/>
    </location>
</feature>
<dbReference type="RefSeq" id="WP_188465772.1">
    <property type="nucleotide sequence ID" value="NZ_BAABHU010000011.1"/>
</dbReference>
<feature type="chain" id="PRO_5045593909" description="DUF4381 domain-containing protein" evidence="2">
    <location>
        <begin position="20"/>
        <end position="293"/>
    </location>
</feature>
<evidence type="ECO:0000256" key="1">
    <source>
        <dbReference type="SAM" id="Phobius"/>
    </source>
</evidence>
<keyword evidence="1" id="KW-1133">Transmembrane helix</keyword>
<evidence type="ECO:0000256" key="2">
    <source>
        <dbReference type="SAM" id="SignalP"/>
    </source>
</evidence>
<sequence>MIRIIFGLLILVTGYSATAQQIQPKGHFLQDSMAIGQPVQFTLSVSYPSDKLIIFPDSTYDFSPFEFIRKDYFSTKSDSTISFDSAVYTLDSYEIESIQTLRLPVFEILESDSVSSFTKRDTIFLQEMIPVVTDSLSLKTNTSFVATEKEFNYPLLIAILVVLLILIILTLVLFGKKIRLRWKIWKLKRKHEKFLEVFKPQASQPRADEVEKLLFLWKKHLETISLKPYAKLTSKEIHALHQNDELYKNLQQMDRSIYSSAKNDNLSGAFVFLIDYADLIFNERIKELESHAK</sequence>
<evidence type="ECO:0008006" key="5">
    <source>
        <dbReference type="Google" id="ProtNLM"/>
    </source>
</evidence>
<keyword evidence="2" id="KW-0732">Signal</keyword>
<gene>
    <name evidence="3" type="ORF">GCM10011506_34020</name>
</gene>
<dbReference type="Proteomes" id="UP000636010">
    <property type="component" value="Unassembled WGS sequence"/>
</dbReference>
<keyword evidence="4" id="KW-1185">Reference proteome</keyword>